<dbReference type="GeneID" id="93727789"/>
<organism evidence="2 3">
    <name type="scientific">Staphylococcus condimenti</name>
    <dbReference type="NCBI Taxonomy" id="70255"/>
    <lineage>
        <taxon>Bacteria</taxon>
        <taxon>Bacillati</taxon>
        <taxon>Bacillota</taxon>
        <taxon>Bacilli</taxon>
        <taxon>Bacillales</taxon>
        <taxon>Staphylococcaceae</taxon>
        <taxon>Staphylococcus</taxon>
    </lineage>
</organism>
<name>A0AB37H408_9STAP</name>
<feature type="region of interest" description="Disordered" evidence="1">
    <location>
        <begin position="1"/>
        <end position="54"/>
    </location>
</feature>
<evidence type="ECO:0000313" key="2">
    <source>
        <dbReference type="EMBL" id="QQS83572.1"/>
    </source>
</evidence>
<accession>A0AB37H408</accession>
<reference evidence="2 3" key="1">
    <citation type="submission" date="2021-01" db="EMBL/GenBank/DDBJ databases">
        <title>FDA dAtabase for Regulatory Grade micrObial Sequences (FDA-ARGOS): Supporting development and validation of Infectious Disease Dx tests.</title>
        <authorList>
            <person name="Sproer C."/>
            <person name="Gronow S."/>
            <person name="Severitt S."/>
            <person name="Schroder I."/>
            <person name="Tallon L."/>
            <person name="Sadzewicz L."/>
            <person name="Zhao X."/>
            <person name="Boylan J."/>
            <person name="Ott S."/>
            <person name="Bowen H."/>
            <person name="Vavikolanu K."/>
            <person name="Mehta A."/>
            <person name="Aluvathingal J."/>
            <person name="Nadendla S."/>
            <person name="Lowell S."/>
            <person name="Myers T."/>
            <person name="Yan Y."/>
            <person name="Sichtig H."/>
        </authorList>
    </citation>
    <scope>NUCLEOTIDE SEQUENCE [LARGE SCALE GENOMIC DNA]</scope>
    <source>
        <strain evidence="2 3">FDAARGOS_1148</strain>
    </source>
</reference>
<gene>
    <name evidence="2" type="ORF">I6J05_04430</name>
</gene>
<dbReference type="RefSeq" id="WP_156483151.1">
    <property type="nucleotide sequence ID" value="NZ_CP015114.1"/>
</dbReference>
<evidence type="ECO:0000313" key="3">
    <source>
        <dbReference type="Proteomes" id="UP000595942"/>
    </source>
</evidence>
<proteinExistence type="predicted"/>
<dbReference type="AlphaFoldDB" id="A0AB37H408"/>
<dbReference type="Proteomes" id="UP000595942">
    <property type="component" value="Chromosome"/>
</dbReference>
<evidence type="ECO:0000256" key="1">
    <source>
        <dbReference type="SAM" id="MobiDB-lite"/>
    </source>
</evidence>
<protein>
    <submittedName>
        <fullName evidence="2">Uncharacterized protein</fullName>
    </submittedName>
</protein>
<dbReference type="EMBL" id="CP068073">
    <property type="protein sequence ID" value="QQS83572.1"/>
    <property type="molecule type" value="Genomic_DNA"/>
</dbReference>
<keyword evidence="3" id="KW-1185">Reference proteome</keyword>
<sequence length="54" mass="6358">MKDEKNKIKDYEAYAKKHADSKKLEKHQSKKEKGQHVMDEMHEELVKHGGPDKP</sequence>